<name>A0A0G0AU41_9BACT</name>
<protein>
    <submittedName>
        <fullName evidence="1">Uncharacterized protein</fullName>
    </submittedName>
</protein>
<comment type="caution">
    <text evidence="1">The sequence shown here is derived from an EMBL/GenBank/DDBJ whole genome shotgun (WGS) entry which is preliminary data.</text>
</comment>
<evidence type="ECO:0000313" key="1">
    <source>
        <dbReference type="EMBL" id="KKP30100.1"/>
    </source>
</evidence>
<dbReference type="AlphaFoldDB" id="A0A0G0AU41"/>
<accession>A0A0G0AU41</accession>
<reference evidence="1 2" key="1">
    <citation type="journal article" date="2015" name="Nature">
        <title>rRNA introns, odd ribosomes, and small enigmatic genomes across a large radiation of phyla.</title>
        <authorList>
            <person name="Brown C.T."/>
            <person name="Hug L.A."/>
            <person name="Thomas B.C."/>
            <person name="Sharon I."/>
            <person name="Castelle C.J."/>
            <person name="Singh A."/>
            <person name="Wilkins M.J."/>
            <person name="Williams K.H."/>
            <person name="Banfield J.F."/>
        </authorList>
    </citation>
    <scope>NUCLEOTIDE SEQUENCE [LARGE SCALE GENOMIC DNA]</scope>
</reference>
<dbReference type="Proteomes" id="UP000034934">
    <property type="component" value="Unassembled WGS sequence"/>
</dbReference>
<dbReference type="EMBL" id="LBOG01000004">
    <property type="protein sequence ID" value="KKP30100.1"/>
    <property type="molecule type" value="Genomic_DNA"/>
</dbReference>
<sequence>MDKKEEFEEDSTMYVDEIEEINSNRAIFRKYPELYDDEWPN</sequence>
<proteinExistence type="predicted"/>
<organism evidence="1 2">
    <name type="scientific">Candidatus Nomurabacteria bacterium GW2011_GWF1_31_48</name>
    <dbReference type="NCBI Taxonomy" id="1618767"/>
    <lineage>
        <taxon>Bacteria</taxon>
        <taxon>Candidatus Nomuraibacteriota</taxon>
    </lineage>
</organism>
<evidence type="ECO:0000313" key="2">
    <source>
        <dbReference type="Proteomes" id="UP000034934"/>
    </source>
</evidence>
<gene>
    <name evidence="1" type="ORF">UR19_C0004G0008</name>
</gene>